<dbReference type="EMBL" id="MDTU01000001">
    <property type="protein sequence ID" value="ODN43862.1"/>
    <property type="molecule type" value="Genomic_DNA"/>
</dbReference>
<comment type="caution">
    <text evidence="1">The sequence shown here is derived from an EMBL/GenBank/DDBJ whole genome shotgun (WGS) entry which is preliminary data.</text>
</comment>
<dbReference type="Gene3D" id="3.55.50.60">
    <property type="entry name" value="DotD protein"/>
    <property type="match status" value="1"/>
</dbReference>
<name>A0ABX3A4S8_9GAMM</name>
<dbReference type="Pfam" id="PF16816">
    <property type="entry name" value="DotD"/>
    <property type="match status" value="1"/>
</dbReference>
<accession>A0ABX3A4S8</accession>
<dbReference type="Proteomes" id="UP000094329">
    <property type="component" value="Unassembled WGS sequence"/>
</dbReference>
<gene>
    <name evidence="1" type="ORF">BGC07_14405</name>
</gene>
<organism evidence="1 2">
    <name type="scientific">Piscirickettsia litoralis</name>
    <dbReference type="NCBI Taxonomy" id="1891921"/>
    <lineage>
        <taxon>Bacteria</taxon>
        <taxon>Pseudomonadati</taxon>
        <taxon>Pseudomonadota</taxon>
        <taxon>Gammaproteobacteria</taxon>
        <taxon>Thiotrichales</taxon>
        <taxon>Piscirickettsiaceae</taxon>
        <taxon>Piscirickettsia</taxon>
    </lineage>
</organism>
<protein>
    <submittedName>
        <fullName evidence="1">Uncharacterized protein</fullName>
    </submittedName>
</protein>
<proteinExistence type="predicted"/>
<dbReference type="RefSeq" id="WP_069313658.1">
    <property type="nucleotide sequence ID" value="NZ_MDTU01000001.1"/>
</dbReference>
<sequence length="167" mass="19002">MKVIFITIFLTLTAILQGCSSQPTKIYQQEIANEQLKNNIKVQQALIKAVEKTSQSLISLSKIRRAQYPKQLMMPFINIHDQNLNKNLSISWYGPINAVVRNIARAVGFKYQQFGKKPGLPVLVDLNYQSTPALVIFQNIELQANNKAAIKIFPKEKIVSLRYLNND</sequence>
<reference evidence="1 2" key="1">
    <citation type="submission" date="2016-08" db="EMBL/GenBank/DDBJ databases">
        <title>Draft genome sequence of Candidatus Piscirickettsia litoralis, from seawater.</title>
        <authorList>
            <person name="Wan X."/>
            <person name="Lee A.J."/>
            <person name="Hou S."/>
            <person name="Donachie S.P."/>
        </authorList>
    </citation>
    <scope>NUCLEOTIDE SEQUENCE [LARGE SCALE GENOMIC DNA]</scope>
    <source>
        <strain evidence="1 2">Y2</strain>
    </source>
</reference>
<dbReference type="PROSITE" id="PS51257">
    <property type="entry name" value="PROKAR_LIPOPROTEIN"/>
    <property type="match status" value="1"/>
</dbReference>
<evidence type="ECO:0000313" key="1">
    <source>
        <dbReference type="EMBL" id="ODN43862.1"/>
    </source>
</evidence>
<keyword evidence="2" id="KW-1185">Reference proteome</keyword>
<evidence type="ECO:0000313" key="2">
    <source>
        <dbReference type="Proteomes" id="UP000094329"/>
    </source>
</evidence>
<dbReference type="InterPro" id="IPR031817">
    <property type="entry name" value="DotD"/>
</dbReference>
<dbReference type="InterPro" id="IPR038140">
    <property type="entry name" value="DotD_sf"/>
</dbReference>